<evidence type="ECO:0000259" key="7">
    <source>
        <dbReference type="Pfam" id="PF00296"/>
    </source>
</evidence>
<comment type="caution">
    <text evidence="8">The sequence shown here is derived from an EMBL/GenBank/DDBJ whole genome shotgun (WGS) entry which is preliminary data.</text>
</comment>
<dbReference type="GO" id="GO:0004497">
    <property type="term" value="F:monooxygenase activity"/>
    <property type="evidence" value="ECO:0007669"/>
    <property type="project" value="UniProtKB-KW"/>
</dbReference>
<dbReference type="InterPro" id="IPR016215">
    <property type="entry name" value="NTA_MOA"/>
</dbReference>
<evidence type="ECO:0000256" key="2">
    <source>
        <dbReference type="ARBA" id="ARBA00022643"/>
    </source>
</evidence>
<dbReference type="InterPro" id="IPR011251">
    <property type="entry name" value="Luciferase-like_dom"/>
</dbReference>
<dbReference type="Pfam" id="PF00296">
    <property type="entry name" value="Bac_luciferase"/>
    <property type="match status" value="1"/>
</dbReference>
<evidence type="ECO:0000256" key="1">
    <source>
        <dbReference type="ARBA" id="ARBA00022630"/>
    </source>
</evidence>
<keyword evidence="4" id="KW-0503">Monooxygenase</keyword>
<feature type="domain" description="Luciferase-like" evidence="7">
    <location>
        <begin position="33"/>
        <end position="388"/>
    </location>
</feature>
<dbReference type="InterPro" id="IPR036661">
    <property type="entry name" value="Luciferase-like_sf"/>
</dbReference>
<proteinExistence type="inferred from homology"/>
<comment type="similarity">
    <text evidence="5">Belongs to the NtaA/SnaA/DszA monooxygenase family.</text>
</comment>
<sequence>MKQLLLGIFQFIGPNGTVGSAWQHPDDTSTDFLKISHWTKLATKFEDAGLDFLFLADSYGFPALDGELIEASVREGRGIPQGDPMPIVTAMAAVTEKLGFILTTSTTVEPPAANARRFATLDHFTDGRIGWNIVTGSSGATAAALMGKDLISHDLRYDMADDYVDVSLKLWEGSWADDALVLDRQSGVYADPAGVRMIDHDGPYFRAHGILTLPPSPQRTPVLVQAGASGRGREFAGRNAEAVFLAGGEPATVAANAAGVRASAVAAGRAADSVKLLVGALFITAATHDEAVAKHTEMLAMSTNEGAAAIYAGNTGIDLLALDPDKPLAQTKTEMGQSNLERYLGTDGRPAPLVRDILENFRRTGINGSVFIGTPVEVVDQLEEFVAATDVDGFLIQPHMTPATYNDLIELVLPELRRRGLMGDAPAGSTLREHLFGEGNNRLPASHRGHAFAHPGAVLRS</sequence>
<evidence type="ECO:0000256" key="4">
    <source>
        <dbReference type="ARBA" id="ARBA00023033"/>
    </source>
</evidence>
<dbReference type="GO" id="GO:0016705">
    <property type="term" value="F:oxidoreductase activity, acting on paired donors, with incorporation or reduction of molecular oxygen"/>
    <property type="evidence" value="ECO:0007669"/>
    <property type="project" value="InterPro"/>
</dbReference>
<feature type="binding site" evidence="6">
    <location>
        <position position="103"/>
    </location>
    <ligand>
        <name>FMN</name>
        <dbReference type="ChEBI" id="CHEBI:58210"/>
    </ligand>
</feature>
<evidence type="ECO:0000256" key="6">
    <source>
        <dbReference type="PIRSR" id="PIRSR000337-1"/>
    </source>
</evidence>
<dbReference type="PANTHER" id="PTHR30011">
    <property type="entry name" value="ALKANESULFONATE MONOOXYGENASE-RELATED"/>
    <property type="match status" value="1"/>
</dbReference>
<keyword evidence="2 6" id="KW-0288">FMN</keyword>
<dbReference type="Proteomes" id="UP000257080">
    <property type="component" value="Unassembled WGS sequence"/>
</dbReference>
<accession>A0A3E0WBH5</accession>
<keyword evidence="3" id="KW-0560">Oxidoreductase</keyword>
<feature type="binding site" evidence="6">
    <location>
        <position position="57"/>
    </location>
    <ligand>
        <name>FMN</name>
        <dbReference type="ChEBI" id="CHEBI:58210"/>
    </ligand>
</feature>
<dbReference type="RefSeq" id="WP_116418013.1">
    <property type="nucleotide sequence ID" value="NZ_NBXC01000013.1"/>
</dbReference>
<dbReference type="AlphaFoldDB" id="A0A3E0WBH5"/>
<dbReference type="EMBL" id="NBXE01000018">
    <property type="protein sequence ID" value="RFA27833.1"/>
    <property type="molecule type" value="Genomic_DNA"/>
</dbReference>
<dbReference type="SUPFAM" id="SSF51679">
    <property type="entry name" value="Bacterial luciferase-like"/>
    <property type="match status" value="1"/>
</dbReference>
<name>A0A3E0WBH5_9MICO</name>
<organism evidence="8 9">
    <name type="scientific">Subtercola boreus</name>
    <dbReference type="NCBI Taxonomy" id="120213"/>
    <lineage>
        <taxon>Bacteria</taxon>
        <taxon>Bacillati</taxon>
        <taxon>Actinomycetota</taxon>
        <taxon>Actinomycetes</taxon>
        <taxon>Micrococcales</taxon>
        <taxon>Microbacteriaceae</taxon>
        <taxon>Subtercola</taxon>
    </lineage>
</organism>
<dbReference type="Gene3D" id="3.20.20.30">
    <property type="entry name" value="Luciferase-like domain"/>
    <property type="match status" value="1"/>
</dbReference>
<feature type="binding site" evidence="6">
    <location>
        <position position="153"/>
    </location>
    <ligand>
        <name>FMN</name>
        <dbReference type="ChEBI" id="CHEBI:58210"/>
    </ligand>
</feature>
<keyword evidence="1 6" id="KW-0285">Flavoprotein</keyword>
<evidence type="ECO:0000313" key="9">
    <source>
        <dbReference type="Proteomes" id="UP000257080"/>
    </source>
</evidence>
<dbReference type="PANTHER" id="PTHR30011:SF16">
    <property type="entry name" value="C2H2 FINGER DOMAIN TRANSCRIPTION FACTOR (EUROFUNG)-RELATED"/>
    <property type="match status" value="1"/>
</dbReference>
<dbReference type="OrthoDB" id="3265338at2"/>
<evidence type="ECO:0000256" key="3">
    <source>
        <dbReference type="ARBA" id="ARBA00023002"/>
    </source>
</evidence>
<gene>
    <name evidence="8" type="ORF">B7R25_05750</name>
</gene>
<dbReference type="InterPro" id="IPR051260">
    <property type="entry name" value="Diverse_substr_monoxygenases"/>
</dbReference>
<evidence type="ECO:0000256" key="5">
    <source>
        <dbReference type="ARBA" id="ARBA00033748"/>
    </source>
</evidence>
<feature type="binding site" evidence="6">
    <location>
        <position position="229"/>
    </location>
    <ligand>
        <name>FMN</name>
        <dbReference type="ChEBI" id="CHEBI:58210"/>
    </ligand>
</feature>
<evidence type="ECO:0000313" key="8">
    <source>
        <dbReference type="EMBL" id="RFA27833.1"/>
    </source>
</evidence>
<feature type="binding site" evidence="6">
    <location>
        <position position="157"/>
    </location>
    <ligand>
        <name>FMN</name>
        <dbReference type="ChEBI" id="CHEBI:58210"/>
    </ligand>
</feature>
<reference evidence="8 9" key="1">
    <citation type="submission" date="2017-04" db="EMBL/GenBank/DDBJ databases">
        <title>Comparative genome analysis of Subtercola boreus.</title>
        <authorList>
            <person name="Cho Y.-J."/>
            <person name="Cho A."/>
            <person name="Kim O.-S."/>
            <person name="Lee J.-I."/>
        </authorList>
    </citation>
    <scope>NUCLEOTIDE SEQUENCE [LARGE SCALE GENOMIC DNA]</scope>
    <source>
        <strain evidence="8 9">P28004</strain>
    </source>
</reference>
<dbReference type="NCBIfam" id="TIGR03860">
    <property type="entry name" value="FMN_nitrolo"/>
    <property type="match status" value="1"/>
</dbReference>
<dbReference type="PIRSF" id="PIRSF000337">
    <property type="entry name" value="NTA_MOA"/>
    <property type="match status" value="1"/>
</dbReference>
<protein>
    <recommendedName>
        <fullName evidence="7">Luciferase-like domain-containing protein</fullName>
    </recommendedName>
</protein>